<dbReference type="InterPro" id="IPR000595">
    <property type="entry name" value="cNMP-bd_dom"/>
</dbReference>
<evidence type="ECO:0000313" key="4">
    <source>
        <dbReference type="EMBL" id="EAS03703.2"/>
    </source>
</evidence>
<dbReference type="CDD" id="cd00038">
    <property type="entry name" value="CAP_ED"/>
    <property type="match status" value="1"/>
</dbReference>
<dbReference type="Gene3D" id="2.60.120.10">
    <property type="entry name" value="Jelly Rolls"/>
    <property type="match status" value="2"/>
</dbReference>
<dbReference type="RefSeq" id="XP_001023948.2">
    <property type="nucleotide sequence ID" value="XM_001023948.2"/>
</dbReference>
<feature type="region of interest" description="Disordered" evidence="2">
    <location>
        <begin position="477"/>
        <end position="500"/>
    </location>
</feature>
<dbReference type="InParanoid" id="I7MM00"/>
<keyword evidence="1" id="KW-0175">Coiled coil</keyword>
<protein>
    <submittedName>
        <fullName evidence="4">Cyclic nucleotide-binding domain protein</fullName>
    </submittedName>
</protein>
<sequence>MDEEIFYDQLIFRLLSTPIDKRALQDNYKIRDFLQNHPLNLKYKFRNEAIMQICMNAELQVKSANQIIYQQNDLSEKLFVILKGTVGIYFPKEFKQRYEDLKNELSNDIFKYPVSDYKKLLKFITFKEKDSWFGEIGLINHSIANQIAIAESEVYLMTIDSKYFQRYIYDKELNFIKRKMKIFQSNLFSDCSVVYQRLMLYMSSKQKYVQKQSVITENQKDENVYIIRKGEFGVYKQIQDEDSMFEKMNNPLKQVTHPAEQFMRKKQKDNKKYTKNTKLKVIQVNDVVGEHDIIMRRPANYSCICEGYEGGSVQVIPSLIFLYVVDQDQMFHNSLKEKLKAKMVDFNDRVHRISSQMQKFGDFFFFKSRQVVPEKTYVKQTSVFEIDNQTKKIKKINLQEIGKQNDNQDEIQQVNEIKQIVNKIQKDNGKESEDHNDFTYFPFNTNIHQKVHYQNTLPISSKDFEIDILKPKEIKEKNNINSSLNPPSQRQSQVKIPEPNDTAIQKNKIKTIPNFRVSLLKSQNSLQELITSHRKNQESGSYSQRRYFSSQRVINNNDDEAINNISNFEFHNEQVMPSQLSLDNQNNISRTSLDDQAEKSSKSPIRILSRRTIVLTDKDLINEEEEQHQSSSCSSLSIQHKCDSSRISQITKKAQSILVDKNKDFLSPTQISPVQTFYQDNQKTKFQRKQKKALTIQGGYKYDSTPIQQIQNNQQHSSGKKKSIYIDEDKPLQYFENLEVLQQDKVQRQRQAQSVHQQKVADNNESDQNDLRQSQYKQFRDNFHLCKVHSQSKFSDSPQDEVGNGFNITPKNITNSSLFSNRNPKLQSQSNISINSKITDKFLQRAIEESQFIKNEVLNQKDFIQVKDLKSQNKNELKSLIEIKNLQKKMTQKQDPTKYDDLIKTSQMRVLDLNIKLNEQKNKSQLQEERQLLEIQKNSLDEDLKEQIIRKHISKIGLVSPQNSKILTKAMNSVSPSNSFSNSESVYSGSASTGRNILRQMQIRSLQNKPISSDQIGSPLNNSLIKAKENEKQKKVSLFHIKAEPIPQDEVQNEENMNIELTKSENVETPINGVEIERRNTEDGNQSTSRMRGSFFSYNDYAYSTPQSKINSRFSRKHQFQDPLNIGLKNFSTFFNKQEMSQNQEDDDQNIDKYKIYESSKQNKKSKIHFKSSVDEYLELKAKALSNNFDKKKIKNKDLPFLDSYANQLQINLKRLFYLKLKENYCKETGFQNVQERVADQVLDKNFQMFLKKNKDIIPEKKNLNYLYNWRSSEPVKGSVIEKIQHQLHLDQKDQPNYLEGNIPVQGFTSNNLKLPNLSEKKKIKQQNQRNLHNTQSQIQGQTSIVLDRQNQSMVHLDNVNSSIPNITSRHNISNSIIEEGRNKIINQRAQQFYENLQNIQEKKKKELQQFKKMQSKEGNSILNFQQKPQIIGSIRSQANIELAKKASYKEFNQAYDEDLQMLEELQDQAKNDLIQLDKFFQTNKKAEEALKNYSLLQKNNASSTIQSSQHNINKGILNKQGTFDSSKLEEEFKMQQNENLNKIINNSQEEEKQDLQNKHILSPLNSVLKQKSSSNILEIKNRYASPQYISNIPRNNIKSLKQIPTKTVEEEMKELTHSIILKYGLQSKFKTKKFK</sequence>
<dbReference type="KEGG" id="tet:TTHERM_00474650"/>
<dbReference type="GO" id="GO:0034236">
    <property type="term" value="F:protein kinase A catalytic subunit binding"/>
    <property type="evidence" value="ECO:0007669"/>
    <property type="project" value="TreeGrafter"/>
</dbReference>
<evidence type="ECO:0000313" key="5">
    <source>
        <dbReference type="Proteomes" id="UP000009168"/>
    </source>
</evidence>
<accession>I7MM00</accession>
<dbReference type="GO" id="GO:0030552">
    <property type="term" value="F:cAMP binding"/>
    <property type="evidence" value="ECO:0007669"/>
    <property type="project" value="TreeGrafter"/>
</dbReference>
<dbReference type="PANTHER" id="PTHR11635:SF152">
    <property type="entry name" value="CAMP-DEPENDENT PROTEIN KINASE TYPE I REGULATORY SUBUNIT-RELATED"/>
    <property type="match status" value="1"/>
</dbReference>
<dbReference type="SUPFAM" id="SSF51206">
    <property type="entry name" value="cAMP-binding domain-like"/>
    <property type="match status" value="2"/>
</dbReference>
<feature type="domain" description="Cyclic nucleotide-binding" evidence="3">
    <location>
        <begin position="64"/>
        <end position="168"/>
    </location>
</feature>
<feature type="coiled-coil region" evidence="1">
    <location>
        <begin position="916"/>
        <end position="943"/>
    </location>
</feature>
<evidence type="ECO:0000256" key="2">
    <source>
        <dbReference type="SAM" id="MobiDB-lite"/>
    </source>
</evidence>
<proteinExistence type="predicted"/>
<reference evidence="5" key="1">
    <citation type="journal article" date="2006" name="PLoS Biol.">
        <title>Macronuclear genome sequence of the ciliate Tetrahymena thermophila, a model eukaryote.</title>
        <authorList>
            <person name="Eisen J.A."/>
            <person name="Coyne R.S."/>
            <person name="Wu M."/>
            <person name="Wu D."/>
            <person name="Thiagarajan M."/>
            <person name="Wortman J.R."/>
            <person name="Badger J.H."/>
            <person name="Ren Q."/>
            <person name="Amedeo P."/>
            <person name="Jones K.M."/>
            <person name="Tallon L.J."/>
            <person name="Delcher A.L."/>
            <person name="Salzberg S.L."/>
            <person name="Silva J.C."/>
            <person name="Haas B.J."/>
            <person name="Majoros W.H."/>
            <person name="Farzad M."/>
            <person name="Carlton J.M."/>
            <person name="Smith R.K. Jr."/>
            <person name="Garg J."/>
            <person name="Pearlman R.E."/>
            <person name="Karrer K.M."/>
            <person name="Sun L."/>
            <person name="Manning G."/>
            <person name="Elde N.C."/>
            <person name="Turkewitz A.P."/>
            <person name="Asai D.J."/>
            <person name="Wilkes D.E."/>
            <person name="Wang Y."/>
            <person name="Cai H."/>
            <person name="Collins K."/>
            <person name="Stewart B.A."/>
            <person name="Lee S.R."/>
            <person name="Wilamowska K."/>
            <person name="Weinberg Z."/>
            <person name="Ruzzo W.L."/>
            <person name="Wloga D."/>
            <person name="Gaertig J."/>
            <person name="Frankel J."/>
            <person name="Tsao C.-C."/>
            <person name="Gorovsky M.A."/>
            <person name="Keeling P.J."/>
            <person name="Waller R.F."/>
            <person name="Patron N.J."/>
            <person name="Cherry J.M."/>
            <person name="Stover N.A."/>
            <person name="Krieger C.J."/>
            <person name="del Toro C."/>
            <person name="Ryder H.F."/>
            <person name="Williamson S.C."/>
            <person name="Barbeau R.A."/>
            <person name="Hamilton E.P."/>
            <person name="Orias E."/>
        </authorList>
    </citation>
    <scope>NUCLEOTIDE SEQUENCE [LARGE SCALE GENOMIC DNA]</scope>
    <source>
        <strain evidence="5">SB210</strain>
    </source>
</reference>
<dbReference type="GO" id="GO:0004862">
    <property type="term" value="F:cAMP-dependent protein kinase inhibitor activity"/>
    <property type="evidence" value="ECO:0007669"/>
    <property type="project" value="TreeGrafter"/>
</dbReference>
<dbReference type="PROSITE" id="PS50042">
    <property type="entry name" value="CNMP_BINDING_3"/>
    <property type="match status" value="1"/>
</dbReference>
<dbReference type="InterPro" id="IPR050503">
    <property type="entry name" value="cAMP-dep_PK_reg_su-like"/>
</dbReference>
<dbReference type="GO" id="GO:0005829">
    <property type="term" value="C:cytosol"/>
    <property type="evidence" value="ECO:0007669"/>
    <property type="project" value="TreeGrafter"/>
</dbReference>
<feature type="compositionally biased region" description="Polar residues" evidence="2">
    <location>
        <begin position="484"/>
        <end position="494"/>
    </location>
</feature>
<dbReference type="Proteomes" id="UP000009168">
    <property type="component" value="Unassembled WGS sequence"/>
</dbReference>
<organism evidence="4 5">
    <name type="scientific">Tetrahymena thermophila (strain SB210)</name>
    <dbReference type="NCBI Taxonomy" id="312017"/>
    <lineage>
        <taxon>Eukaryota</taxon>
        <taxon>Sar</taxon>
        <taxon>Alveolata</taxon>
        <taxon>Ciliophora</taxon>
        <taxon>Intramacronucleata</taxon>
        <taxon>Oligohymenophorea</taxon>
        <taxon>Hymenostomatida</taxon>
        <taxon>Tetrahymenina</taxon>
        <taxon>Tetrahymenidae</taxon>
        <taxon>Tetrahymena</taxon>
    </lineage>
</organism>
<feature type="compositionally biased region" description="Low complexity" evidence="2">
    <location>
        <begin position="749"/>
        <end position="758"/>
    </location>
</feature>
<dbReference type="InterPro" id="IPR014710">
    <property type="entry name" value="RmlC-like_jellyroll"/>
</dbReference>
<dbReference type="GeneID" id="7841953"/>
<evidence type="ECO:0000256" key="1">
    <source>
        <dbReference type="SAM" id="Coils"/>
    </source>
</evidence>
<gene>
    <name evidence="4" type="ORF">TTHERM_00474650</name>
</gene>
<evidence type="ECO:0000259" key="3">
    <source>
        <dbReference type="PROSITE" id="PS50042"/>
    </source>
</evidence>
<dbReference type="InterPro" id="IPR018490">
    <property type="entry name" value="cNMP-bd_dom_sf"/>
</dbReference>
<dbReference type="PANTHER" id="PTHR11635">
    <property type="entry name" value="CAMP-DEPENDENT PROTEIN KINASE REGULATORY CHAIN"/>
    <property type="match status" value="1"/>
</dbReference>
<keyword evidence="5" id="KW-1185">Reference proteome</keyword>
<dbReference type="EMBL" id="GG662472">
    <property type="protein sequence ID" value="EAS03703.2"/>
    <property type="molecule type" value="Genomic_DNA"/>
</dbReference>
<feature type="coiled-coil region" evidence="1">
    <location>
        <begin position="1383"/>
        <end position="1417"/>
    </location>
</feature>
<dbReference type="GO" id="GO:0005952">
    <property type="term" value="C:cAMP-dependent protein kinase complex"/>
    <property type="evidence" value="ECO:0007669"/>
    <property type="project" value="InterPro"/>
</dbReference>
<name>I7MM00_TETTS</name>
<feature type="region of interest" description="Disordered" evidence="2">
    <location>
        <begin position="749"/>
        <end position="771"/>
    </location>
</feature>